<dbReference type="AlphaFoldDB" id="A0A1L8R6S7"/>
<protein>
    <submittedName>
        <fullName evidence="1">Deoxyribose-phosphate aldolase</fullName>
    </submittedName>
</protein>
<dbReference type="Gene3D" id="3.20.20.70">
    <property type="entry name" value="Aldolase class I"/>
    <property type="match status" value="1"/>
</dbReference>
<dbReference type="InterPro" id="IPR013785">
    <property type="entry name" value="Aldolase_TIM"/>
</dbReference>
<evidence type="ECO:0000313" key="1">
    <source>
        <dbReference type="EMBL" id="OJG15460.1"/>
    </source>
</evidence>
<sequence length="218" mass="24298">MDVSEVVSLRLVNPAMTDWDFKDQLLALQIQPVKEIVVLPNHLERAKQLLARTTIKIGTVIDYPLGNGTIAKKAFEVGKAFQSGADFLEITVSPTMLIQQSEQAQVLQQTLHSLAMAWGEIRIRVDSRHLKELQKIEIAETIKKLGWNHLVLGEGDSFENAKHDATIFAYDAGKAVELQINLIKPDTKQLQELLLSGADCFGVFTLENLDLTAKLRVV</sequence>
<dbReference type="RefSeq" id="WP_071864614.1">
    <property type="nucleotide sequence ID" value="NZ_JBHLVQ010000022.1"/>
</dbReference>
<dbReference type="Proteomes" id="UP000182835">
    <property type="component" value="Unassembled WGS sequence"/>
</dbReference>
<dbReference type="STRING" id="317010.RU96_GL002273"/>
<reference evidence="1 2" key="1">
    <citation type="submission" date="2014-12" db="EMBL/GenBank/DDBJ databases">
        <title>Draft genome sequences of 29 type strains of Enterococci.</title>
        <authorList>
            <person name="Zhong Z."/>
            <person name="Sun Z."/>
            <person name="Liu W."/>
            <person name="Zhang W."/>
            <person name="Zhang H."/>
        </authorList>
    </citation>
    <scope>NUCLEOTIDE SEQUENCE [LARGE SCALE GENOMIC DNA]</scope>
    <source>
        <strain evidence="1 2">DSM 21207</strain>
    </source>
</reference>
<accession>A0A1L8R6S7</accession>
<comment type="caution">
    <text evidence="1">The sequence shown here is derived from an EMBL/GenBank/DDBJ whole genome shotgun (WGS) entry which is preliminary data.</text>
</comment>
<name>A0A1L8R6S7_9ENTE</name>
<gene>
    <name evidence="1" type="ORF">RU96_GL002273</name>
</gene>
<dbReference type="OrthoDB" id="2186776at2"/>
<dbReference type="EMBL" id="JXKG01000007">
    <property type="protein sequence ID" value="OJG15460.1"/>
    <property type="molecule type" value="Genomic_DNA"/>
</dbReference>
<proteinExistence type="predicted"/>
<evidence type="ECO:0000313" key="2">
    <source>
        <dbReference type="Proteomes" id="UP000182835"/>
    </source>
</evidence>
<dbReference type="SUPFAM" id="SSF51569">
    <property type="entry name" value="Aldolase"/>
    <property type="match status" value="1"/>
</dbReference>
<organism evidence="1 2">
    <name type="scientific">Enterococcus canintestini</name>
    <dbReference type="NCBI Taxonomy" id="317010"/>
    <lineage>
        <taxon>Bacteria</taxon>
        <taxon>Bacillati</taxon>
        <taxon>Bacillota</taxon>
        <taxon>Bacilli</taxon>
        <taxon>Lactobacillales</taxon>
        <taxon>Enterococcaceae</taxon>
        <taxon>Enterococcus</taxon>
    </lineage>
</organism>